<accession>A0A3M7PFQ8</accession>
<dbReference type="EMBL" id="REGN01011354">
    <property type="protein sequence ID" value="RMZ97537.1"/>
    <property type="molecule type" value="Genomic_DNA"/>
</dbReference>
<evidence type="ECO:0000313" key="1">
    <source>
        <dbReference type="EMBL" id="RMZ97537.1"/>
    </source>
</evidence>
<comment type="caution">
    <text evidence="1">The sequence shown here is derived from an EMBL/GenBank/DDBJ whole genome shotgun (WGS) entry which is preliminary data.</text>
</comment>
<dbReference type="Proteomes" id="UP000276133">
    <property type="component" value="Unassembled WGS sequence"/>
</dbReference>
<reference evidence="1 2" key="1">
    <citation type="journal article" date="2018" name="Sci. Rep.">
        <title>Genomic signatures of local adaptation to the degree of environmental predictability in rotifers.</title>
        <authorList>
            <person name="Franch-Gras L."/>
            <person name="Hahn C."/>
            <person name="Garcia-Roger E.M."/>
            <person name="Carmona M.J."/>
            <person name="Serra M."/>
            <person name="Gomez A."/>
        </authorList>
    </citation>
    <scope>NUCLEOTIDE SEQUENCE [LARGE SCALE GENOMIC DNA]</scope>
    <source>
        <strain evidence="1">HYR1</strain>
    </source>
</reference>
<dbReference type="AlphaFoldDB" id="A0A3M7PFQ8"/>
<gene>
    <name evidence="1" type="ORF">BpHYR1_036149</name>
</gene>
<protein>
    <submittedName>
        <fullName evidence="1">Uncharacterized protein</fullName>
    </submittedName>
</protein>
<evidence type="ECO:0000313" key="2">
    <source>
        <dbReference type="Proteomes" id="UP000276133"/>
    </source>
</evidence>
<keyword evidence="2" id="KW-1185">Reference proteome</keyword>
<name>A0A3M7PFQ8_BRAPC</name>
<sequence length="110" mass="12757">MPKKNRAKVTTNNTELAHFSGTIHIETSKTDSSQTLKYSECQLEISAQNKKPVRPPKKNNRFCEIQYKIIKRTENNIKTATKKLSHFFIHQKLFSELKTLSPISHNSKEK</sequence>
<organism evidence="1 2">
    <name type="scientific">Brachionus plicatilis</name>
    <name type="common">Marine rotifer</name>
    <name type="synonym">Brachionus muelleri</name>
    <dbReference type="NCBI Taxonomy" id="10195"/>
    <lineage>
        <taxon>Eukaryota</taxon>
        <taxon>Metazoa</taxon>
        <taxon>Spiralia</taxon>
        <taxon>Gnathifera</taxon>
        <taxon>Rotifera</taxon>
        <taxon>Eurotatoria</taxon>
        <taxon>Monogononta</taxon>
        <taxon>Pseudotrocha</taxon>
        <taxon>Ploima</taxon>
        <taxon>Brachionidae</taxon>
        <taxon>Brachionus</taxon>
    </lineage>
</organism>
<proteinExistence type="predicted"/>